<proteinExistence type="predicted"/>
<dbReference type="PANTHER" id="PTHR21240">
    <property type="entry name" value="2-AMINO-3-CARBOXYLMUCONATE-6-SEMIALDEHYDE DECARBOXYLASE"/>
    <property type="match status" value="1"/>
</dbReference>
<keyword evidence="1" id="KW-0456">Lyase</keyword>
<sequence length="297" mass="33284">MNQLVAPTSDDEVRGYVAALGLDGLIDLHVHFMPDRVQQKVWGFFDRLPEMGEPAWPIHYRHSEAERVQILRDIGVTAFSTLNYAHRPVMAEFLNEYSKRFAAQHDDAIHSATFFPEPGAEGLVARVLEEGAQIFKVHIQVGAFSALDPLLASSWELIATSGVPVVIHCGNGPHEGEFTGPEPIYELVERYPDLVLVIAHAGLPDYQAFAELARRAPNVYLDTTMVGTPYMEQVAPMPTGYLDTMAQLADKVVLGTDFPTIPHSYSHQLEVLHNWGLGDEWMRKVLWHNPRQLLRLA</sequence>
<comment type="caution">
    <text evidence="3">The sequence shown here is derived from an EMBL/GenBank/DDBJ whole genome shotgun (WGS) entry which is preliminary data.</text>
</comment>
<dbReference type="CDD" id="cd01292">
    <property type="entry name" value="metallo-dependent_hydrolases"/>
    <property type="match status" value="1"/>
</dbReference>
<dbReference type="EMBL" id="BAAAMN010000006">
    <property type="protein sequence ID" value="GAA2026806.1"/>
    <property type="molecule type" value="Genomic_DNA"/>
</dbReference>
<protein>
    <submittedName>
        <fullName evidence="3">Amidohydrolase family protein</fullName>
    </submittedName>
</protein>
<evidence type="ECO:0000313" key="3">
    <source>
        <dbReference type="EMBL" id="GAA2026806.1"/>
    </source>
</evidence>
<dbReference type="Proteomes" id="UP001501461">
    <property type="component" value="Unassembled WGS sequence"/>
</dbReference>
<organism evidence="3 4">
    <name type="scientific">Yaniella flava</name>
    <dbReference type="NCBI Taxonomy" id="287930"/>
    <lineage>
        <taxon>Bacteria</taxon>
        <taxon>Bacillati</taxon>
        <taxon>Actinomycetota</taxon>
        <taxon>Actinomycetes</taxon>
        <taxon>Micrococcales</taxon>
        <taxon>Micrococcaceae</taxon>
        <taxon>Yaniella</taxon>
    </lineage>
</organism>
<dbReference type="Pfam" id="PF04909">
    <property type="entry name" value="Amidohydro_2"/>
    <property type="match status" value="1"/>
</dbReference>
<evidence type="ECO:0000313" key="4">
    <source>
        <dbReference type="Proteomes" id="UP001501461"/>
    </source>
</evidence>
<evidence type="ECO:0000259" key="2">
    <source>
        <dbReference type="Pfam" id="PF04909"/>
    </source>
</evidence>
<dbReference type="RefSeq" id="WP_343955847.1">
    <property type="nucleotide sequence ID" value="NZ_BAAAMN010000006.1"/>
</dbReference>
<gene>
    <name evidence="3" type="ORF">GCM10009720_03130</name>
</gene>
<dbReference type="PANTHER" id="PTHR21240:SF28">
    <property type="entry name" value="ISO-OROTATE DECARBOXYLASE (EUROFUNG)"/>
    <property type="match status" value="1"/>
</dbReference>
<dbReference type="InterPro" id="IPR032466">
    <property type="entry name" value="Metal_Hydrolase"/>
</dbReference>
<dbReference type="InterPro" id="IPR032465">
    <property type="entry name" value="ACMSD"/>
</dbReference>
<dbReference type="InterPro" id="IPR006680">
    <property type="entry name" value="Amidohydro-rel"/>
</dbReference>
<dbReference type="Gene3D" id="3.20.20.140">
    <property type="entry name" value="Metal-dependent hydrolases"/>
    <property type="match status" value="1"/>
</dbReference>
<keyword evidence="4" id="KW-1185">Reference proteome</keyword>
<feature type="domain" description="Amidohydrolase-related" evidence="2">
    <location>
        <begin position="26"/>
        <end position="296"/>
    </location>
</feature>
<dbReference type="SUPFAM" id="SSF51556">
    <property type="entry name" value="Metallo-dependent hydrolases"/>
    <property type="match status" value="1"/>
</dbReference>
<name>A0ABN2U1Z6_9MICC</name>
<evidence type="ECO:0000256" key="1">
    <source>
        <dbReference type="ARBA" id="ARBA00023239"/>
    </source>
</evidence>
<reference evidence="3 4" key="1">
    <citation type="journal article" date="2019" name="Int. J. Syst. Evol. Microbiol.">
        <title>The Global Catalogue of Microorganisms (GCM) 10K type strain sequencing project: providing services to taxonomists for standard genome sequencing and annotation.</title>
        <authorList>
            <consortium name="The Broad Institute Genomics Platform"/>
            <consortium name="The Broad Institute Genome Sequencing Center for Infectious Disease"/>
            <person name="Wu L."/>
            <person name="Ma J."/>
        </authorList>
    </citation>
    <scope>NUCLEOTIDE SEQUENCE [LARGE SCALE GENOMIC DNA]</scope>
    <source>
        <strain evidence="3 4">JCM 13595</strain>
    </source>
</reference>
<accession>A0ABN2U1Z6</accession>